<protein>
    <submittedName>
        <fullName evidence="6">Squalene/phytoene synthase</fullName>
    </submittedName>
</protein>
<dbReference type="eggNOG" id="COG1562">
    <property type="taxonomic scope" value="Bacteria"/>
</dbReference>
<organism evidence="6 7">
    <name type="scientific">Rhodobacter ferrooxidans</name>
    <dbReference type="NCBI Taxonomy" id="371731"/>
    <lineage>
        <taxon>Bacteria</taxon>
        <taxon>Pseudomonadati</taxon>
        <taxon>Pseudomonadota</taxon>
        <taxon>Alphaproteobacteria</taxon>
        <taxon>Rhodobacterales</taxon>
        <taxon>Rhodobacter group</taxon>
        <taxon>Rhodobacter</taxon>
    </lineage>
</organism>
<dbReference type="AlphaFoldDB" id="C8RYP6"/>
<dbReference type="Proteomes" id="UP000010121">
    <property type="component" value="Unassembled WGS sequence"/>
</dbReference>
<dbReference type="FunFam" id="1.10.600.10:FF:000020">
    <property type="entry name" value="Phytoene synthase"/>
    <property type="match status" value="1"/>
</dbReference>
<gene>
    <name evidence="6" type="ORF">Rsw2DRAFT_0924</name>
</gene>
<dbReference type="InterPro" id="IPR008949">
    <property type="entry name" value="Isoprenoid_synthase_dom_sf"/>
</dbReference>
<comment type="similarity">
    <text evidence="2">Belongs to the phytoene/squalene synthase family.</text>
</comment>
<dbReference type="PANTHER" id="PTHR31480">
    <property type="entry name" value="BIFUNCTIONAL LYCOPENE CYCLASE/PHYTOENE SYNTHASE"/>
    <property type="match status" value="1"/>
</dbReference>
<keyword evidence="3" id="KW-0808">Transferase</keyword>
<dbReference type="Gene3D" id="1.10.600.10">
    <property type="entry name" value="Farnesyl Diphosphate Synthase"/>
    <property type="match status" value="1"/>
</dbReference>
<reference evidence="6 7" key="1">
    <citation type="submission" date="2009-08" db="EMBL/GenBank/DDBJ databases">
        <title>The draft genome of Rhodobacter sp. SW2.</title>
        <authorList>
            <consortium name="US DOE Joint Genome Institute (JGI-PGF)"/>
            <person name="Lucas S."/>
            <person name="Copeland A."/>
            <person name="Lapidus A."/>
            <person name="Glavina del Rio T."/>
            <person name="Tice H."/>
            <person name="Bruce D."/>
            <person name="Goodwin L."/>
            <person name="Pitluck S."/>
            <person name="Larimer F."/>
            <person name="Land M.L."/>
            <person name="Hauser L."/>
            <person name="Emerson D."/>
        </authorList>
    </citation>
    <scope>NUCLEOTIDE SEQUENCE [LARGE SCALE GENOMIC DNA]</scope>
    <source>
        <strain evidence="6 7">SW2</strain>
    </source>
</reference>
<comment type="caution">
    <text evidence="6">The sequence shown here is derived from an EMBL/GenBank/DDBJ whole genome shotgun (WGS) entry which is preliminary data.</text>
</comment>
<dbReference type="InterPro" id="IPR019845">
    <property type="entry name" value="Squalene/phytoene_synthase_CS"/>
</dbReference>
<accession>C8RYP6</accession>
<dbReference type="InterPro" id="IPR033904">
    <property type="entry name" value="Trans_IPPS_HH"/>
</dbReference>
<dbReference type="PROSITE" id="PS01044">
    <property type="entry name" value="SQUALEN_PHYTOEN_SYN_1"/>
    <property type="match status" value="1"/>
</dbReference>
<dbReference type="EMBL" id="ACYY01000004">
    <property type="protein sequence ID" value="EEW26234.1"/>
    <property type="molecule type" value="Genomic_DNA"/>
</dbReference>
<evidence type="ECO:0000256" key="1">
    <source>
        <dbReference type="ARBA" id="ARBA00004684"/>
    </source>
</evidence>
<dbReference type="CDD" id="cd00683">
    <property type="entry name" value="Trans_IPPS_HH"/>
    <property type="match status" value="1"/>
</dbReference>
<keyword evidence="4" id="KW-0125">Carotenoid biosynthesis</keyword>
<sequence>MTATMNFAPSIPVSAAADMDYCREAIRTGSRSFHMASKLLPAKVRDPALALYAFCRIADDAVDEGDDKAHAVLSLRDRLDMVYQGSPRNACADRAFARIIEEFDMPRALPEALLEGLAWDAVGRRYDTFSGIMDYSARVAAAVGAMMCVLMRVRDADALARACDLGLAMQLSNIARDVGEDARAGRIYLPLDWLRDEGIDLEAFLADPKPTPEVCGLVKRLLDEATRLYGRSAAGVSLLPLACRPGIHAARLIYCGIGGAVARNGHDSVSVRAHTGAGQKIGWLGRALLDTGLHLMRPLPATLHAAPAPEVAFLVAAAAQPRGSFRRSSAVLSVLAQLEAKDRALTTARLQGLAFPRG</sequence>
<dbReference type="SFLD" id="SFLDS00005">
    <property type="entry name" value="Isoprenoid_Synthase_Type_I"/>
    <property type="match status" value="1"/>
</dbReference>
<evidence type="ECO:0000256" key="3">
    <source>
        <dbReference type="ARBA" id="ARBA00022679"/>
    </source>
</evidence>
<dbReference type="GO" id="GO:0004311">
    <property type="term" value="F:geranylgeranyl diphosphate synthase activity"/>
    <property type="evidence" value="ECO:0007669"/>
    <property type="project" value="InterPro"/>
</dbReference>
<dbReference type="NCBIfam" id="NF045921">
    <property type="entry name" value="PhytnSynCrtBRhod"/>
    <property type="match status" value="1"/>
</dbReference>
<dbReference type="InterPro" id="IPR002060">
    <property type="entry name" value="Squ/phyt_synthse"/>
</dbReference>
<evidence type="ECO:0000313" key="7">
    <source>
        <dbReference type="Proteomes" id="UP000010121"/>
    </source>
</evidence>
<dbReference type="InterPro" id="IPR044843">
    <property type="entry name" value="Trans_IPPS_bact-type"/>
</dbReference>
<evidence type="ECO:0000256" key="2">
    <source>
        <dbReference type="ARBA" id="ARBA00006251"/>
    </source>
</evidence>
<keyword evidence="7" id="KW-1185">Reference proteome</keyword>
<evidence type="ECO:0000256" key="4">
    <source>
        <dbReference type="ARBA" id="ARBA00022746"/>
    </source>
</evidence>
<dbReference type="GO" id="GO:0051996">
    <property type="term" value="F:squalene synthase [NAD(P)H] activity"/>
    <property type="evidence" value="ECO:0007669"/>
    <property type="project" value="InterPro"/>
</dbReference>
<dbReference type="STRING" id="371731.Rsw2DRAFT_0924"/>
<comment type="cofactor">
    <cofactor evidence="5">
        <name>ATP</name>
        <dbReference type="ChEBI" id="CHEBI:30616"/>
    </cofactor>
</comment>
<evidence type="ECO:0000256" key="5">
    <source>
        <dbReference type="ARBA" id="ARBA00053028"/>
    </source>
</evidence>
<dbReference type="PROSITE" id="PS01045">
    <property type="entry name" value="SQUALEN_PHYTOEN_SYN_2"/>
    <property type="match status" value="1"/>
</dbReference>
<dbReference type="GO" id="GO:0016117">
    <property type="term" value="P:carotenoid biosynthetic process"/>
    <property type="evidence" value="ECO:0007669"/>
    <property type="project" value="UniProtKB-KW"/>
</dbReference>
<comment type="pathway">
    <text evidence="1">Carotenoid biosynthesis; phytoene biosynthesis.</text>
</comment>
<dbReference type="SFLD" id="SFLDG01212">
    <property type="entry name" value="Phytoene_synthase_like"/>
    <property type="match status" value="1"/>
</dbReference>
<dbReference type="Pfam" id="PF00494">
    <property type="entry name" value="SQS_PSY"/>
    <property type="match status" value="1"/>
</dbReference>
<dbReference type="RefSeq" id="WP_008028547.1">
    <property type="nucleotide sequence ID" value="NZ_ACYY01000004.1"/>
</dbReference>
<name>C8RYP6_9RHOB</name>
<dbReference type="SFLD" id="SFLDG01018">
    <property type="entry name" value="Squalene/Phytoene_Synthase_Lik"/>
    <property type="match status" value="1"/>
</dbReference>
<dbReference type="SUPFAM" id="SSF48576">
    <property type="entry name" value="Terpenoid synthases"/>
    <property type="match status" value="1"/>
</dbReference>
<proteinExistence type="inferred from homology"/>
<evidence type="ECO:0000313" key="6">
    <source>
        <dbReference type="EMBL" id="EEW26234.1"/>
    </source>
</evidence>